<evidence type="ECO:0000256" key="2">
    <source>
        <dbReference type="RuleBase" id="RU362119"/>
    </source>
</evidence>
<proteinExistence type="inferred from homology"/>
<comment type="similarity">
    <text evidence="2">Belongs to the 5'-nucleotidase family.</text>
</comment>
<keyword evidence="2" id="KW-0547">Nucleotide-binding</keyword>
<protein>
    <submittedName>
        <fullName evidence="5">5'-nucleotidase C-terminal domain-containing protein</fullName>
    </submittedName>
</protein>
<dbReference type="InterPro" id="IPR029052">
    <property type="entry name" value="Metallo-depent_PP-like"/>
</dbReference>
<dbReference type="PANTHER" id="PTHR11575">
    <property type="entry name" value="5'-NUCLEOTIDASE-RELATED"/>
    <property type="match status" value="1"/>
</dbReference>
<dbReference type="Gene3D" id="3.90.780.10">
    <property type="entry name" value="5'-Nucleotidase, C-terminal domain"/>
    <property type="match status" value="1"/>
</dbReference>
<evidence type="ECO:0000259" key="4">
    <source>
        <dbReference type="Pfam" id="PF02872"/>
    </source>
</evidence>
<keyword evidence="2" id="KW-0378">Hydrolase</keyword>
<keyword evidence="1" id="KW-0732">Signal</keyword>
<dbReference type="EMBL" id="JAJATZ010000004">
    <property type="protein sequence ID" value="MCB5199629.1"/>
    <property type="molecule type" value="Genomic_DNA"/>
</dbReference>
<dbReference type="RefSeq" id="WP_226748324.1">
    <property type="nucleotide sequence ID" value="NZ_JAJATZ010000004.1"/>
</dbReference>
<feature type="domain" description="5'-Nucleotidase C-terminal" evidence="4">
    <location>
        <begin position="391"/>
        <end position="529"/>
    </location>
</feature>
<comment type="caution">
    <text evidence="5">The sequence shown here is derived from an EMBL/GenBank/DDBJ whole genome shotgun (WGS) entry which is preliminary data.</text>
</comment>
<dbReference type="InterPro" id="IPR006179">
    <property type="entry name" value="5_nucleotidase/apyrase"/>
</dbReference>
<reference evidence="5" key="1">
    <citation type="submission" date="2021-10" db="EMBL/GenBank/DDBJ databases">
        <title>Loktanella gaetbuli sp. nov., isolated from a tidal flat.</title>
        <authorList>
            <person name="Park S."/>
            <person name="Yoon J.-H."/>
        </authorList>
    </citation>
    <scope>NUCLEOTIDE SEQUENCE</scope>
    <source>
        <strain evidence="5">TSTF-M6</strain>
    </source>
</reference>
<dbReference type="Pfam" id="PF00149">
    <property type="entry name" value="Metallophos"/>
    <property type="match status" value="1"/>
</dbReference>
<evidence type="ECO:0000313" key="6">
    <source>
        <dbReference type="Proteomes" id="UP001138961"/>
    </source>
</evidence>
<evidence type="ECO:0000256" key="1">
    <source>
        <dbReference type="ARBA" id="ARBA00022729"/>
    </source>
</evidence>
<dbReference type="PANTHER" id="PTHR11575:SF6">
    <property type="entry name" value="2',3'-CYCLIC-NUCLEOTIDE 2'-PHOSPHODIESTERASE_3'-NUCLEOTIDASE"/>
    <property type="match status" value="1"/>
</dbReference>
<dbReference type="InterPro" id="IPR036907">
    <property type="entry name" value="5'-Nucleotdase_C_sf"/>
</dbReference>
<evidence type="ECO:0000313" key="5">
    <source>
        <dbReference type="EMBL" id="MCB5199629.1"/>
    </source>
</evidence>
<keyword evidence="6" id="KW-1185">Reference proteome</keyword>
<dbReference type="PRINTS" id="PR01607">
    <property type="entry name" value="APYRASEFAMLY"/>
</dbReference>
<dbReference type="Proteomes" id="UP001138961">
    <property type="component" value="Unassembled WGS sequence"/>
</dbReference>
<name>A0ABS8BV75_9RHOB</name>
<accession>A0ABS8BV75</accession>
<feature type="domain" description="Calcineurin-like phosphoesterase" evidence="3">
    <location>
        <begin position="13"/>
        <end position="245"/>
    </location>
</feature>
<gene>
    <name evidence="5" type="ORF">LGQ03_10285</name>
</gene>
<dbReference type="Gene3D" id="3.60.21.10">
    <property type="match status" value="1"/>
</dbReference>
<dbReference type="Pfam" id="PF02872">
    <property type="entry name" value="5_nucleotid_C"/>
    <property type="match status" value="1"/>
</dbReference>
<dbReference type="SUPFAM" id="SSF55816">
    <property type="entry name" value="5'-nucleotidase (syn. UDP-sugar hydrolase), C-terminal domain"/>
    <property type="match status" value="1"/>
</dbReference>
<dbReference type="InterPro" id="IPR004843">
    <property type="entry name" value="Calcineurin-like_PHP"/>
</dbReference>
<evidence type="ECO:0000259" key="3">
    <source>
        <dbReference type="Pfam" id="PF00149"/>
    </source>
</evidence>
<dbReference type="SUPFAM" id="SSF56300">
    <property type="entry name" value="Metallo-dependent phosphatases"/>
    <property type="match status" value="1"/>
</dbReference>
<dbReference type="InterPro" id="IPR008334">
    <property type="entry name" value="5'-Nucleotdase_C"/>
</dbReference>
<organism evidence="5 6">
    <name type="scientific">Loktanella gaetbuli</name>
    <dbReference type="NCBI Taxonomy" id="2881335"/>
    <lineage>
        <taxon>Bacteria</taxon>
        <taxon>Pseudomonadati</taxon>
        <taxon>Pseudomonadota</taxon>
        <taxon>Alphaproteobacteria</taxon>
        <taxon>Rhodobacterales</taxon>
        <taxon>Roseobacteraceae</taxon>
        <taxon>Loktanella</taxon>
    </lineage>
</organism>
<sequence length="595" mass="64127">MTTRPPIIVSAPLRILQTTDLHMSFTGYNYFGTQHATPSGLFGLASLIAQARRAASASILVDCGDFLHGTPLADEIAQRDLQPHPIAAAFQMLDYDAITLGNHDFEFGLPYLAAALRPCADRIVASNLRKAPIENLANRWKIITRDLMCSDGVSRPIRIGLLGFAPPQITDWSADKLDNALEIDDAVSAARTYLPQLQRAGADIVIALCHGGPSADGQAYRSENPAAALAALPGIDVVLMGHLHRSFPGPDFGQFPQVDTVSGTIHGKPAMMPGPHGEHLGQLDLTVVLDAQGRWYPARHHIQLLCPGPGQVSGPGDLSARLSPVIAPAHRATVARLSQTVGRSPVAMHSYFATIGLDGTADLLARVQADVVRAGLYGTDLATLPILSSTASFAAGGHAGAQNFVDIPKGPLRLRDCTAIAPFDNRICAVLRRGWQIRDWLERSATYFNQLVPQKTGQPLLSGRTASYHFDTIYGLDYVIDLSAKPIVAGSMAQSAPRIRDIRLGQTLLNDDALVIVATSAYRARGGGSLVRAEESDIVYTSQIGLRSALQDALSSGRITPREAQPVWRFAPLRVPVPALCRPWPHRITWRVCRM</sequence>